<dbReference type="InParanoid" id="A0A1B7MIX8"/>
<keyword evidence="5" id="KW-1185">Reference proteome</keyword>
<keyword evidence="2" id="KW-0274">FAD</keyword>
<dbReference type="GO" id="GO:0050660">
    <property type="term" value="F:flavin adenine dinucleotide binding"/>
    <property type="evidence" value="ECO:0007669"/>
    <property type="project" value="InterPro"/>
</dbReference>
<dbReference type="Proteomes" id="UP000092154">
    <property type="component" value="Unassembled WGS sequence"/>
</dbReference>
<dbReference type="AlphaFoldDB" id="A0A1B7MIX8"/>
<dbReference type="GO" id="GO:0004499">
    <property type="term" value="F:N,N-dimethylaniline monooxygenase activity"/>
    <property type="evidence" value="ECO:0007669"/>
    <property type="project" value="InterPro"/>
</dbReference>
<protein>
    <submittedName>
        <fullName evidence="4">FAD/NAD(P)-binding domain-containing protein</fullName>
    </submittedName>
</protein>
<evidence type="ECO:0000313" key="5">
    <source>
        <dbReference type="Proteomes" id="UP000092154"/>
    </source>
</evidence>
<evidence type="ECO:0000313" key="4">
    <source>
        <dbReference type="EMBL" id="OAX32564.1"/>
    </source>
</evidence>
<dbReference type="STRING" id="1314800.A0A1B7MIX8"/>
<evidence type="ECO:0000256" key="3">
    <source>
        <dbReference type="ARBA" id="ARBA00023002"/>
    </source>
</evidence>
<keyword evidence="1" id="KW-0285">Flavoprotein</keyword>
<dbReference type="PANTHER" id="PTHR43539">
    <property type="entry name" value="FLAVIN-BINDING MONOOXYGENASE-LIKE PROTEIN (AFU_ORTHOLOGUE AFUA_4G09220)"/>
    <property type="match status" value="1"/>
</dbReference>
<sequence>MQASFKGSAVHSSQFTSAANYIGKKAVVVGTCTSGHDIAQDFFDHGIDVTMYQRSSTYVVAAKAVVGMLSATYRDGYPLELADTYSTSLPHAVHRLLAQRVVPAIAQNIGKDILDGLAKVGFKTNLGPHGTGAVSLFYERGGGYYMDTGTCQHIINGDIKIKNGCSIQGFTENGLIFSDGTELQADIIVFATGFGDHLDAMREACGDEVASKVGSVWGMDNEGQLQGVWRHCGHDGLWFAMGAMALSRFHSLHLAMQIKAIEEGILNKADVVI</sequence>
<dbReference type="GO" id="GO:0050661">
    <property type="term" value="F:NADP binding"/>
    <property type="evidence" value="ECO:0007669"/>
    <property type="project" value="InterPro"/>
</dbReference>
<dbReference type="PANTHER" id="PTHR43539:SF68">
    <property type="entry name" value="FLAVIN-BINDING MONOOXYGENASE-LIKE PROTEIN (AFU_ORTHOLOGUE AFUA_4G09220)"/>
    <property type="match status" value="1"/>
</dbReference>
<proteinExistence type="predicted"/>
<dbReference type="InterPro" id="IPR036188">
    <property type="entry name" value="FAD/NAD-bd_sf"/>
</dbReference>
<dbReference type="InterPro" id="IPR050982">
    <property type="entry name" value="Auxin_biosynth/cation_transpt"/>
</dbReference>
<gene>
    <name evidence="4" type="ORF">K503DRAFT_805130</name>
</gene>
<evidence type="ECO:0000256" key="1">
    <source>
        <dbReference type="ARBA" id="ARBA00022630"/>
    </source>
</evidence>
<dbReference type="EMBL" id="KV448974">
    <property type="protein sequence ID" value="OAX32564.1"/>
    <property type="molecule type" value="Genomic_DNA"/>
</dbReference>
<evidence type="ECO:0000256" key="2">
    <source>
        <dbReference type="ARBA" id="ARBA00022827"/>
    </source>
</evidence>
<dbReference type="InterPro" id="IPR020946">
    <property type="entry name" value="Flavin_mOase-like"/>
</dbReference>
<accession>A0A1B7MIX8</accession>
<dbReference type="OrthoDB" id="2663177at2759"/>
<dbReference type="Pfam" id="PF00743">
    <property type="entry name" value="FMO-like"/>
    <property type="match status" value="1"/>
</dbReference>
<dbReference type="SUPFAM" id="SSF51905">
    <property type="entry name" value="FAD/NAD(P)-binding domain"/>
    <property type="match status" value="2"/>
</dbReference>
<name>A0A1B7MIX8_9AGAM</name>
<keyword evidence="3" id="KW-0560">Oxidoreductase</keyword>
<reference evidence="4 5" key="1">
    <citation type="submission" date="2016-06" db="EMBL/GenBank/DDBJ databases">
        <title>Comparative genomics of the ectomycorrhizal sister species Rhizopogon vinicolor and Rhizopogon vesiculosus (Basidiomycota: Boletales) reveals a divergence of the mating type B locus.</title>
        <authorList>
            <consortium name="DOE Joint Genome Institute"/>
            <person name="Mujic A.B."/>
            <person name="Kuo A."/>
            <person name="Tritt A."/>
            <person name="Lipzen A."/>
            <person name="Chen C."/>
            <person name="Johnson J."/>
            <person name="Sharma A."/>
            <person name="Barry K."/>
            <person name="Grigoriev I.V."/>
            <person name="Spatafora J.W."/>
        </authorList>
    </citation>
    <scope>NUCLEOTIDE SEQUENCE [LARGE SCALE GENOMIC DNA]</scope>
    <source>
        <strain evidence="4 5">AM-OR11-026</strain>
    </source>
</reference>
<dbReference type="Gene3D" id="3.50.50.60">
    <property type="entry name" value="FAD/NAD(P)-binding domain"/>
    <property type="match status" value="2"/>
</dbReference>
<organism evidence="4 5">
    <name type="scientific">Rhizopogon vinicolor AM-OR11-026</name>
    <dbReference type="NCBI Taxonomy" id="1314800"/>
    <lineage>
        <taxon>Eukaryota</taxon>
        <taxon>Fungi</taxon>
        <taxon>Dikarya</taxon>
        <taxon>Basidiomycota</taxon>
        <taxon>Agaricomycotina</taxon>
        <taxon>Agaricomycetes</taxon>
        <taxon>Agaricomycetidae</taxon>
        <taxon>Boletales</taxon>
        <taxon>Suillineae</taxon>
        <taxon>Rhizopogonaceae</taxon>
        <taxon>Rhizopogon</taxon>
    </lineage>
</organism>